<comment type="caution">
    <text evidence="2">The sequence shown here is derived from an EMBL/GenBank/DDBJ whole genome shotgun (WGS) entry which is preliminary data.</text>
</comment>
<keyword evidence="1" id="KW-0472">Membrane</keyword>
<dbReference type="OrthoDB" id="10496344at2759"/>
<evidence type="ECO:0000313" key="3">
    <source>
        <dbReference type="Proteomes" id="UP000015100"/>
    </source>
</evidence>
<evidence type="ECO:0000256" key="1">
    <source>
        <dbReference type="SAM" id="Phobius"/>
    </source>
</evidence>
<dbReference type="AlphaFoldDB" id="S8AWZ7"/>
<sequence length="247" mass="27993">MSVPDGPAKIPSTPESLRNALLRLLKRYSAVLYGDGSEELTPEQFQAQIDAGTPPERVQAIDNTKPDPKERISKIHIIKTLTIEKLDELLTEIKRVNKRRHIQGRLTGWAGILLTGIAFFVMRRPLAVYNGFKSAIQLLLTQPIWKFVNKAINKLSRQGPYFWIIASLATIAGYYITRDTRKLIAIKAVRRSLRSLKETVDDEDEILVSDVDVITGWQWNSVPWKDYTRQKHSMGFVEGSSSGSWSS</sequence>
<reference evidence="3" key="2">
    <citation type="submission" date="2013-04" db="EMBL/GenBank/DDBJ databases">
        <title>Genomic mechanisms accounting for the adaptation to parasitism in nematode-trapping fungi.</title>
        <authorList>
            <person name="Ahren D.G."/>
        </authorList>
    </citation>
    <scope>NUCLEOTIDE SEQUENCE [LARGE SCALE GENOMIC DNA]</scope>
    <source>
        <strain evidence="3">CBS 200.50</strain>
    </source>
</reference>
<feature type="transmembrane region" description="Helical" evidence="1">
    <location>
        <begin position="104"/>
        <end position="122"/>
    </location>
</feature>
<organism evidence="2 3">
    <name type="scientific">Dactylellina haptotyla (strain CBS 200.50)</name>
    <name type="common">Nematode-trapping fungus</name>
    <name type="synonym">Monacrosporium haptotylum</name>
    <dbReference type="NCBI Taxonomy" id="1284197"/>
    <lineage>
        <taxon>Eukaryota</taxon>
        <taxon>Fungi</taxon>
        <taxon>Dikarya</taxon>
        <taxon>Ascomycota</taxon>
        <taxon>Pezizomycotina</taxon>
        <taxon>Orbiliomycetes</taxon>
        <taxon>Orbiliales</taxon>
        <taxon>Orbiliaceae</taxon>
        <taxon>Dactylellina</taxon>
    </lineage>
</organism>
<dbReference type="HOGENOM" id="CLU_1124482_0_0_1"/>
<reference evidence="2 3" key="1">
    <citation type="journal article" date="2013" name="PLoS Genet.">
        <title>Genomic mechanisms accounting for the adaptation to parasitism in nematode-trapping fungi.</title>
        <authorList>
            <person name="Meerupati T."/>
            <person name="Andersson K.M."/>
            <person name="Friman E."/>
            <person name="Kumar D."/>
            <person name="Tunlid A."/>
            <person name="Ahren D."/>
        </authorList>
    </citation>
    <scope>NUCLEOTIDE SEQUENCE [LARGE SCALE GENOMIC DNA]</scope>
    <source>
        <strain evidence="2 3">CBS 200.50</strain>
    </source>
</reference>
<keyword evidence="3" id="KW-1185">Reference proteome</keyword>
<gene>
    <name evidence="2" type="ORF">H072_483</name>
</gene>
<dbReference type="EMBL" id="AQGS01000013">
    <property type="protein sequence ID" value="EPS45521.1"/>
    <property type="molecule type" value="Genomic_DNA"/>
</dbReference>
<protein>
    <submittedName>
        <fullName evidence="2">Uncharacterized protein</fullName>
    </submittedName>
</protein>
<proteinExistence type="predicted"/>
<feature type="transmembrane region" description="Helical" evidence="1">
    <location>
        <begin position="160"/>
        <end position="177"/>
    </location>
</feature>
<accession>S8AWZ7</accession>
<dbReference type="Proteomes" id="UP000015100">
    <property type="component" value="Unassembled WGS sequence"/>
</dbReference>
<keyword evidence="1" id="KW-0812">Transmembrane</keyword>
<evidence type="ECO:0000313" key="2">
    <source>
        <dbReference type="EMBL" id="EPS45521.1"/>
    </source>
</evidence>
<name>S8AWZ7_DACHA</name>
<keyword evidence="1" id="KW-1133">Transmembrane helix</keyword>